<dbReference type="GO" id="GO:0043531">
    <property type="term" value="F:ADP binding"/>
    <property type="evidence" value="ECO:0007669"/>
    <property type="project" value="InterPro"/>
</dbReference>
<sequence length="1126" mass="126262">MRLLDLNVGSSGVRVLGIHGMGGVGKTTLANALFNRLVGHFDCHCLISNVREISAGHEGLLSLQNKLIGNLSPNKVPPVNELETGVAEIRAIAYEKRVLLVLDDVDNVSQLSALVGDNTEWFYEGSRIIVTTRDIKALPSHLVNKLYEVRELDSSKALQLFNYHALRREKPTDEFFNLSREISALTGGLPLALEVFGSYLFDKRKIEDWREALQKLSKIRPGDLHDVLKISYDALDKPNKYIFLDIACLFVKMNMKREDAINILKGCGFAGEIAISDLTAKSLIKITADSTLWMHDQIRDMGRQIVRDENLLDPGMRTRLWDRDEIMNVFKDDKGTRSIQGIVLDFESTKRPVKDPSGDRISWDNFRRYPTLTSAVTYLKERYKTYLQTKAEKERQVTIFSKPLRAMVNLRLLQINYLNLEGRFKFLPAQLKWLQWKGCPLNSLSSDFPPRQLAVLDLSRSKIERLWHGRGNKVAEKLRLLNLYGCFNLTTIPDLSGNRALEKLNLERCSKLTKLHASIGNMHTLVHLNLRDCENLVELPHDVSGLTKLENLILSGCLQLKELPSNMDSMVSLKELLLDGTAVKSIPESIFRCSKLEKLSLNRCKHLKWLPELIGKLHSLKEISLNNSALEKLPVSIGCLANLEKLSLLWCESLTTIPDSIGNLSSLMEFHTYSSGIKELPVTIGSLSNLKELSTGHGQILSRLPDSIGGLNSLVVLKIDQTLITDLPHEIGALKSLEKLEIRKCGFLRSLPESIGSMKALTTIVITEADITALPESIGMLENLTMLRLNKCKQLRKLPTSIGQLKSLHRLQMVENAVTELPESFGMLSSLMVLNMGKKYQKREDTEEIKFILPTSFSNLSLLYELHAGACNISGKIVDDFEKLSSLEILNLGRNNFYSLPASLRGLSLLRKLILPHCKKLKALPPLPSSLEEVDAANCTSLESISDISNLENLVMLNLTSCEKVVDIPGLECLKSLVRLYASGCTACSSAIKKRLAKSYMRKIRNLSMPGSKIPDWFSQDVVTFSERKNSVLKSVIIGVVVSLNQQIPDDIREELPAIVDILGQILILDFPTFTSALNLLGVPNTNEDQVHLCRYPIHHPLVSQLKDGYNIRVIRREPPMIKGLS</sequence>
<dbReference type="SMART" id="SM00369">
    <property type="entry name" value="LRR_TYP"/>
    <property type="match status" value="6"/>
</dbReference>
<dbReference type="SUPFAM" id="SSF52058">
    <property type="entry name" value="L domain-like"/>
    <property type="match status" value="2"/>
</dbReference>
<dbReference type="InterPro" id="IPR002182">
    <property type="entry name" value="NB-ARC"/>
</dbReference>
<dbReference type="SUPFAM" id="SSF52540">
    <property type="entry name" value="P-loop containing nucleoside triphosphate hydrolases"/>
    <property type="match status" value="1"/>
</dbReference>
<dbReference type="PRINTS" id="PR00364">
    <property type="entry name" value="DISEASERSIST"/>
</dbReference>
<evidence type="ECO:0000313" key="5">
    <source>
        <dbReference type="EMBL" id="PQQ18209.1"/>
    </source>
</evidence>
<gene>
    <name evidence="5" type="ORF">Pyn_01804</name>
</gene>
<dbReference type="PANTHER" id="PTHR11017:SF385">
    <property type="entry name" value="DISEASE RESISTANCE PROTEIN (TIR-NBS-LRR CLASS)-RELATED"/>
    <property type="match status" value="1"/>
</dbReference>
<evidence type="ECO:0000259" key="4">
    <source>
        <dbReference type="SMART" id="SM00382"/>
    </source>
</evidence>
<reference evidence="5 6" key="1">
    <citation type="submission" date="2018-02" db="EMBL/GenBank/DDBJ databases">
        <title>Draft genome of wild Prunus yedoensis var. nudiflora.</title>
        <authorList>
            <person name="Baek S."/>
            <person name="Kim J.-H."/>
            <person name="Choi K."/>
            <person name="Kim G.-B."/>
            <person name="Cho A."/>
            <person name="Jang H."/>
            <person name="Shin C.-H."/>
            <person name="Yu H.-J."/>
            <person name="Mun J.-H."/>
        </authorList>
    </citation>
    <scope>NUCLEOTIDE SEQUENCE [LARGE SCALE GENOMIC DNA]</scope>
    <source>
        <strain evidence="6">cv. Jeju island</strain>
        <tissue evidence="5">Leaf</tissue>
    </source>
</reference>
<comment type="caution">
    <text evidence="5">The sequence shown here is derived from an EMBL/GenBank/DDBJ whole genome shotgun (WGS) entry which is preliminary data.</text>
</comment>
<evidence type="ECO:0000256" key="2">
    <source>
        <dbReference type="ARBA" id="ARBA00022737"/>
    </source>
</evidence>
<name>A0A314ZFV5_PRUYE</name>
<evidence type="ECO:0000313" key="6">
    <source>
        <dbReference type="Proteomes" id="UP000250321"/>
    </source>
</evidence>
<proteinExistence type="predicted"/>
<dbReference type="InterPro" id="IPR055414">
    <property type="entry name" value="LRR_R13L4/SHOC2-like"/>
</dbReference>
<dbReference type="InterPro" id="IPR058192">
    <property type="entry name" value="WHD_ROQ1-like"/>
</dbReference>
<dbReference type="Gene3D" id="3.80.10.10">
    <property type="entry name" value="Ribonuclease Inhibitor"/>
    <property type="match status" value="3"/>
</dbReference>
<dbReference type="Gene3D" id="1.10.8.430">
    <property type="entry name" value="Helical domain of apoptotic protease-activating factors"/>
    <property type="match status" value="1"/>
</dbReference>
<dbReference type="Pfam" id="PF23282">
    <property type="entry name" value="WHD_ROQ1"/>
    <property type="match status" value="1"/>
</dbReference>
<dbReference type="SMART" id="SM00382">
    <property type="entry name" value="AAA"/>
    <property type="match status" value="1"/>
</dbReference>
<keyword evidence="6" id="KW-1185">Reference proteome</keyword>
<dbReference type="InterPro" id="IPR032675">
    <property type="entry name" value="LRR_dom_sf"/>
</dbReference>
<dbReference type="GO" id="GO:0006952">
    <property type="term" value="P:defense response"/>
    <property type="evidence" value="ECO:0007669"/>
    <property type="project" value="UniProtKB-KW"/>
</dbReference>
<keyword evidence="3" id="KW-0611">Plant defense</keyword>
<dbReference type="OrthoDB" id="1188828at2759"/>
<evidence type="ECO:0000256" key="3">
    <source>
        <dbReference type="ARBA" id="ARBA00022821"/>
    </source>
</evidence>
<dbReference type="InterPro" id="IPR042197">
    <property type="entry name" value="Apaf_helical"/>
</dbReference>
<dbReference type="STRING" id="2094558.A0A314ZFV5"/>
<dbReference type="Gene3D" id="3.40.50.300">
    <property type="entry name" value="P-loop containing nucleotide triphosphate hydrolases"/>
    <property type="match status" value="1"/>
</dbReference>
<accession>A0A314ZFV5</accession>
<dbReference type="PANTHER" id="PTHR11017">
    <property type="entry name" value="LEUCINE-RICH REPEAT-CONTAINING PROTEIN"/>
    <property type="match status" value="1"/>
</dbReference>
<dbReference type="AlphaFoldDB" id="A0A314ZFV5"/>
<dbReference type="InterPro" id="IPR003593">
    <property type="entry name" value="AAA+_ATPase"/>
</dbReference>
<evidence type="ECO:0000256" key="1">
    <source>
        <dbReference type="ARBA" id="ARBA00022614"/>
    </source>
</evidence>
<feature type="domain" description="AAA+ ATPase" evidence="4">
    <location>
        <begin position="12"/>
        <end position="156"/>
    </location>
</feature>
<organism evidence="5 6">
    <name type="scientific">Prunus yedoensis var. nudiflora</name>
    <dbReference type="NCBI Taxonomy" id="2094558"/>
    <lineage>
        <taxon>Eukaryota</taxon>
        <taxon>Viridiplantae</taxon>
        <taxon>Streptophyta</taxon>
        <taxon>Embryophyta</taxon>
        <taxon>Tracheophyta</taxon>
        <taxon>Spermatophyta</taxon>
        <taxon>Magnoliopsida</taxon>
        <taxon>eudicotyledons</taxon>
        <taxon>Gunneridae</taxon>
        <taxon>Pentapetalae</taxon>
        <taxon>rosids</taxon>
        <taxon>fabids</taxon>
        <taxon>Rosales</taxon>
        <taxon>Rosaceae</taxon>
        <taxon>Amygdaloideae</taxon>
        <taxon>Amygdaleae</taxon>
        <taxon>Prunus</taxon>
    </lineage>
</organism>
<dbReference type="Proteomes" id="UP000250321">
    <property type="component" value="Unassembled WGS sequence"/>
</dbReference>
<dbReference type="Pfam" id="PF23598">
    <property type="entry name" value="LRR_14"/>
    <property type="match status" value="1"/>
</dbReference>
<keyword evidence="2" id="KW-0677">Repeat</keyword>
<dbReference type="GO" id="GO:0051707">
    <property type="term" value="P:response to other organism"/>
    <property type="evidence" value="ECO:0007669"/>
    <property type="project" value="UniProtKB-ARBA"/>
</dbReference>
<dbReference type="InterPro" id="IPR044974">
    <property type="entry name" value="Disease_R_plants"/>
</dbReference>
<dbReference type="InterPro" id="IPR003591">
    <property type="entry name" value="Leu-rich_rpt_typical-subtyp"/>
</dbReference>
<dbReference type="EMBL" id="PJQY01000117">
    <property type="protein sequence ID" value="PQQ18209.1"/>
    <property type="molecule type" value="Genomic_DNA"/>
</dbReference>
<protein>
    <submittedName>
        <fullName evidence="5">Disease resistance protein TAO1</fullName>
    </submittedName>
</protein>
<keyword evidence="1" id="KW-0433">Leucine-rich repeat</keyword>
<dbReference type="InterPro" id="IPR027417">
    <property type="entry name" value="P-loop_NTPase"/>
</dbReference>
<dbReference type="Pfam" id="PF00931">
    <property type="entry name" value="NB-ARC"/>
    <property type="match status" value="1"/>
</dbReference>